<gene>
    <name evidence="9" type="ORF">APUU_60343A</name>
</gene>
<evidence type="ECO:0000313" key="9">
    <source>
        <dbReference type="EMBL" id="BCS27295.1"/>
    </source>
</evidence>
<evidence type="ECO:0000256" key="5">
    <source>
        <dbReference type="ARBA" id="ARBA00023033"/>
    </source>
</evidence>
<reference evidence="9" key="1">
    <citation type="submission" date="2021-01" db="EMBL/GenBank/DDBJ databases">
        <authorList>
            <consortium name="Aspergillus puulaauensis MK2 genome sequencing consortium"/>
            <person name="Kazuki M."/>
            <person name="Futagami T."/>
        </authorList>
    </citation>
    <scope>NUCLEOTIDE SEQUENCE</scope>
    <source>
        <strain evidence="9">MK2</strain>
    </source>
</reference>
<evidence type="ECO:0000256" key="4">
    <source>
        <dbReference type="ARBA" id="ARBA00023002"/>
    </source>
</evidence>
<feature type="transmembrane region" description="Helical" evidence="8">
    <location>
        <begin position="86"/>
        <end position="107"/>
    </location>
</feature>
<comment type="subcellular location">
    <subcellularLocation>
        <location evidence="1">Membrane</location>
        <topology evidence="1">Multi-pass membrane protein</topology>
    </subcellularLocation>
</comment>
<dbReference type="GeneID" id="64977300"/>
<comment type="similarity">
    <text evidence="7">Belongs to the anthrone oxygenase family.</text>
</comment>
<evidence type="ECO:0008006" key="11">
    <source>
        <dbReference type="Google" id="ProtNLM"/>
    </source>
</evidence>
<reference evidence="9" key="2">
    <citation type="submission" date="2021-02" db="EMBL/GenBank/DDBJ databases">
        <title>Aspergillus puulaauensis MK2 genome sequence.</title>
        <authorList>
            <person name="Futagami T."/>
            <person name="Mori K."/>
            <person name="Kadooka C."/>
            <person name="Tanaka T."/>
        </authorList>
    </citation>
    <scope>NUCLEOTIDE SEQUENCE</scope>
    <source>
        <strain evidence="9">MK2</strain>
    </source>
</reference>
<accession>A0A7R8AS34</accession>
<dbReference type="GO" id="GO:0004497">
    <property type="term" value="F:monooxygenase activity"/>
    <property type="evidence" value="ECO:0007669"/>
    <property type="project" value="UniProtKB-KW"/>
</dbReference>
<evidence type="ECO:0000256" key="7">
    <source>
        <dbReference type="ARBA" id="ARBA00034313"/>
    </source>
</evidence>
<keyword evidence="5" id="KW-0503">Monooxygenase</keyword>
<evidence type="ECO:0000256" key="8">
    <source>
        <dbReference type="SAM" id="Phobius"/>
    </source>
</evidence>
<evidence type="ECO:0000256" key="6">
    <source>
        <dbReference type="ARBA" id="ARBA00023136"/>
    </source>
</evidence>
<keyword evidence="2 8" id="KW-0812">Transmembrane</keyword>
<keyword evidence="10" id="KW-1185">Reference proteome</keyword>
<evidence type="ECO:0000256" key="1">
    <source>
        <dbReference type="ARBA" id="ARBA00004141"/>
    </source>
</evidence>
<evidence type="ECO:0000313" key="10">
    <source>
        <dbReference type="Proteomes" id="UP000654913"/>
    </source>
</evidence>
<dbReference type="Pfam" id="PF08592">
    <property type="entry name" value="Anthrone_oxy"/>
    <property type="match status" value="1"/>
</dbReference>
<protein>
    <recommendedName>
        <fullName evidence="11">DUF1772-domain-containing protein</fullName>
    </recommendedName>
</protein>
<evidence type="ECO:0000256" key="3">
    <source>
        <dbReference type="ARBA" id="ARBA00022989"/>
    </source>
</evidence>
<evidence type="ECO:0000256" key="2">
    <source>
        <dbReference type="ARBA" id="ARBA00022692"/>
    </source>
</evidence>
<dbReference type="KEGG" id="apuu:APUU_60343A"/>
<keyword evidence="3 8" id="KW-1133">Transmembrane helix</keyword>
<organism evidence="9 10">
    <name type="scientific">Aspergillus puulaauensis</name>
    <dbReference type="NCBI Taxonomy" id="1220207"/>
    <lineage>
        <taxon>Eukaryota</taxon>
        <taxon>Fungi</taxon>
        <taxon>Dikarya</taxon>
        <taxon>Ascomycota</taxon>
        <taxon>Pezizomycotina</taxon>
        <taxon>Eurotiomycetes</taxon>
        <taxon>Eurotiomycetidae</taxon>
        <taxon>Eurotiales</taxon>
        <taxon>Aspergillaceae</taxon>
        <taxon>Aspergillus</taxon>
    </lineage>
</organism>
<proteinExistence type="inferred from homology"/>
<dbReference type="InterPro" id="IPR013901">
    <property type="entry name" value="Anthrone_oxy"/>
</dbReference>
<dbReference type="PANTHER" id="PTHR35042">
    <property type="entry name" value="ANTHRONE OXYGENASE ENCC"/>
    <property type="match status" value="1"/>
</dbReference>
<dbReference type="RefSeq" id="XP_041559489.1">
    <property type="nucleotide sequence ID" value="XM_041693573.1"/>
</dbReference>
<keyword evidence="4" id="KW-0560">Oxidoreductase</keyword>
<name>A0A7R8AS34_9EURO</name>
<dbReference type="OrthoDB" id="5954308at2759"/>
<feature type="transmembrane region" description="Helical" evidence="8">
    <location>
        <begin position="12"/>
        <end position="33"/>
    </location>
</feature>
<sequence length="162" mass="17781">MASTPFTKGLEGTAVLVGSFLSGSMMTISLISIPVALQTATEPSHLLHQWTRMYYYGHRLHPTIAALTSTVYGYCAWQRKAANKSWSALALAGLVTVSITPFTWLFILPTNKAIKDLASESQDAALVGMDDVRRLVVKWSWMHLVRSVFPLVGGVIAMNQLL</sequence>
<dbReference type="Proteomes" id="UP000654913">
    <property type="component" value="Chromosome 6"/>
</dbReference>
<dbReference type="PANTHER" id="PTHR35042:SF3">
    <property type="entry name" value="ANTHRONE OXYGENASE-RELATED"/>
    <property type="match status" value="1"/>
</dbReference>
<dbReference type="EMBL" id="AP024448">
    <property type="protein sequence ID" value="BCS27295.1"/>
    <property type="molecule type" value="Genomic_DNA"/>
</dbReference>
<keyword evidence="6 8" id="KW-0472">Membrane</keyword>
<dbReference type="GO" id="GO:0016020">
    <property type="term" value="C:membrane"/>
    <property type="evidence" value="ECO:0007669"/>
    <property type="project" value="UniProtKB-SubCell"/>
</dbReference>
<feature type="transmembrane region" description="Helical" evidence="8">
    <location>
        <begin position="53"/>
        <end position="74"/>
    </location>
</feature>
<dbReference type="AlphaFoldDB" id="A0A7R8AS34"/>